<dbReference type="AlphaFoldDB" id="A0A1V1PIN7"/>
<evidence type="ECO:0000313" key="1">
    <source>
        <dbReference type="EMBL" id="ETR74638.1"/>
    </source>
</evidence>
<accession>A0A1V1PIN7</accession>
<proteinExistence type="predicted"/>
<gene>
    <name evidence="1" type="ORF">OMM_00062</name>
</gene>
<reference evidence="2" key="1">
    <citation type="submission" date="2012-11" db="EMBL/GenBank/DDBJ databases">
        <authorList>
            <person name="Lucero-Rivera Y.E."/>
            <person name="Tovar-Ramirez D."/>
        </authorList>
    </citation>
    <scope>NUCLEOTIDE SEQUENCE [LARGE SCALE GENOMIC DNA]</scope>
    <source>
        <strain evidence="2">Araruama</strain>
    </source>
</reference>
<name>A0A1V1PIN7_9BACT</name>
<evidence type="ECO:0000313" key="2">
    <source>
        <dbReference type="Proteomes" id="UP000189670"/>
    </source>
</evidence>
<comment type="caution">
    <text evidence="1">The sequence shown here is derived from an EMBL/GenBank/DDBJ whole genome shotgun (WGS) entry which is preliminary data.</text>
</comment>
<sequence length="586" mass="68272">MKKDDSVYLNRDINTMDPIKEYLHMHLKPIQNTHHCHCSIQQLRISGYLFLFLYLFSQVTLPYAGTINSDIIQDLSSISGYIVKVQGPKTCIIDLDEQDGITTGDLFSVITEKESLKHPITEKVIGQIHDIKAILRVSQIRKGYAFAQLIRYFKHHSEIFPGDRVVRYDRICAKFIDHSGNGKHIYTSLIKQLPHLKWNAYTPEKTTKNEISLLLHYDTKGLEVKDNENRLIHYYPHPEIYVPSVLPMDTYPSYDNMITSNIAPIKTIGKITGLIQTADFLMNDNQLYMAAATHDQIMIYHITPHHITSIAKKQTPLQHQPIYLSWWRPASTSKPHLAITYWHNQDIESKVMVFENKSINTLAYGIKFHLAAFDQNLDNNPETLLGQPMDRDSFWGDNQIYRLAYFDQALRIRKRFRTPFSFTLCGSTIGDLTGDRFIETIWIRRGVLRIYQGKSFLYKTYVGNTPNQQITYDMDPVAKKTLFRSVSIYPRPLIYDLNNDKQAELYVIHAERPLLSQLGFQSQALRTWIKCIQYQNNMFFSQRRSRVFNANIHAFTIYKKAFIVLLGVQDRDSESSFTKIVRWHVK</sequence>
<protein>
    <submittedName>
        <fullName evidence="1">Uncharacterized protein</fullName>
    </submittedName>
</protein>
<dbReference type="EMBL" id="ATBP01000002">
    <property type="protein sequence ID" value="ETR74638.1"/>
    <property type="molecule type" value="Genomic_DNA"/>
</dbReference>
<dbReference type="Proteomes" id="UP000189670">
    <property type="component" value="Unassembled WGS sequence"/>
</dbReference>
<organism evidence="1 2">
    <name type="scientific">Candidatus Magnetoglobus multicellularis str. Araruama</name>
    <dbReference type="NCBI Taxonomy" id="890399"/>
    <lineage>
        <taxon>Bacteria</taxon>
        <taxon>Pseudomonadati</taxon>
        <taxon>Thermodesulfobacteriota</taxon>
        <taxon>Desulfobacteria</taxon>
        <taxon>Desulfobacterales</taxon>
        <taxon>Desulfobacteraceae</taxon>
        <taxon>Candidatus Magnetoglobus</taxon>
    </lineage>
</organism>